<dbReference type="OrthoDB" id="9781464at2"/>
<dbReference type="GO" id="GO:0015807">
    <property type="term" value="P:L-amino acid transport"/>
    <property type="evidence" value="ECO:0007669"/>
    <property type="project" value="TreeGrafter"/>
</dbReference>
<dbReference type="PANTHER" id="PTHR43820">
    <property type="entry name" value="HIGH-AFFINITY BRANCHED-CHAIN AMINO ACID TRANSPORT ATP-BINDING PROTEIN LIVF"/>
    <property type="match status" value="1"/>
</dbReference>
<evidence type="ECO:0000259" key="6">
    <source>
        <dbReference type="PROSITE" id="PS50893"/>
    </source>
</evidence>
<dbReference type="Proteomes" id="UP000298179">
    <property type="component" value="Unassembled WGS sequence"/>
</dbReference>
<dbReference type="InterPro" id="IPR003439">
    <property type="entry name" value="ABC_transporter-like_ATP-bd"/>
</dbReference>
<keyword evidence="3" id="KW-0547">Nucleotide-binding</keyword>
<keyword evidence="2" id="KW-0813">Transport</keyword>
<keyword evidence="4 7" id="KW-0067">ATP-binding</keyword>
<protein>
    <submittedName>
        <fullName evidence="7">ABC transporter ATP-binding protein</fullName>
    </submittedName>
</protein>
<gene>
    <name evidence="7" type="ORF">E3C22_11945</name>
</gene>
<organism evidence="7 8">
    <name type="scientific">Jiella endophytica</name>
    <dbReference type="NCBI Taxonomy" id="2558362"/>
    <lineage>
        <taxon>Bacteria</taxon>
        <taxon>Pseudomonadati</taxon>
        <taxon>Pseudomonadota</taxon>
        <taxon>Alphaproteobacteria</taxon>
        <taxon>Hyphomicrobiales</taxon>
        <taxon>Aurantimonadaceae</taxon>
        <taxon>Jiella</taxon>
    </lineage>
</organism>
<evidence type="ECO:0000256" key="4">
    <source>
        <dbReference type="ARBA" id="ARBA00022840"/>
    </source>
</evidence>
<comment type="caution">
    <text evidence="7">The sequence shown here is derived from an EMBL/GenBank/DDBJ whole genome shotgun (WGS) entry which is preliminary data.</text>
</comment>
<name>A0A4Y8RLZ8_9HYPH</name>
<evidence type="ECO:0000313" key="7">
    <source>
        <dbReference type="EMBL" id="TFF23143.1"/>
    </source>
</evidence>
<dbReference type="EMBL" id="SOZD01000003">
    <property type="protein sequence ID" value="TFF23143.1"/>
    <property type="molecule type" value="Genomic_DNA"/>
</dbReference>
<sequence>MSAAAVPSPALAVAGLVAGYERDLPIVKGVDLVVGAGEFLAILGPNGAGKSTLAKAIAGLVSIHSGELALGTRDIAGLPAHELVRSGLAFVPQTENIFATLTIQENLQLCADVLPAARRGERIEAAYAMFPDLGARRTIAAGALSGGQRQMLATARALLVEPSVMILDEPSAGLSPKLVGEVFETLLRINEQGVTVILVEQNVRAALAVTRSALVLCDGRVVHRGPAAGLADDPRLGEMFLGRYEGQAA</sequence>
<dbReference type="Pfam" id="PF00005">
    <property type="entry name" value="ABC_tran"/>
    <property type="match status" value="1"/>
</dbReference>
<dbReference type="GO" id="GO:0005524">
    <property type="term" value="F:ATP binding"/>
    <property type="evidence" value="ECO:0007669"/>
    <property type="project" value="UniProtKB-KW"/>
</dbReference>
<evidence type="ECO:0000256" key="2">
    <source>
        <dbReference type="ARBA" id="ARBA00022448"/>
    </source>
</evidence>
<dbReference type="InterPro" id="IPR052156">
    <property type="entry name" value="BCAA_Transport_ATP-bd_LivF"/>
</dbReference>
<dbReference type="PANTHER" id="PTHR43820:SF7">
    <property type="entry name" value="BRANCHED-CHAIN AMINO ACID TRANSPORT ATP-BINDING PROTEIN LIVF-RELATED"/>
    <property type="match status" value="1"/>
</dbReference>
<evidence type="ECO:0000256" key="1">
    <source>
        <dbReference type="ARBA" id="ARBA00005417"/>
    </source>
</evidence>
<dbReference type="InterPro" id="IPR027417">
    <property type="entry name" value="P-loop_NTPase"/>
</dbReference>
<dbReference type="CDD" id="cd03224">
    <property type="entry name" value="ABC_TM1139_LivF_branched"/>
    <property type="match status" value="1"/>
</dbReference>
<reference evidence="7 8" key="1">
    <citation type="submission" date="2019-03" db="EMBL/GenBank/DDBJ databases">
        <title>Jiella endophytica sp. nov., a novel endophytic bacterium isolated from root of Ficus microcarpa Linn. f.</title>
        <authorList>
            <person name="Tuo L."/>
        </authorList>
    </citation>
    <scope>NUCLEOTIDE SEQUENCE [LARGE SCALE GENOMIC DNA]</scope>
    <source>
        <strain evidence="7 8">CBS5Q-3</strain>
    </source>
</reference>
<dbReference type="Gene3D" id="3.40.50.300">
    <property type="entry name" value="P-loop containing nucleotide triphosphate hydrolases"/>
    <property type="match status" value="1"/>
</dbReference>
<dbReference type="GO" id="GO:0016887">
    <property type="term" value="F:ATP hydrolysis activity"/>
    <property type="evidence" value="ECO:0007669"/>
    <property type="project" value="InterPro"/>
</dbReference>
<dbReference type="InterPro" id="IPR003593">
    <property type="entry name" value="AAA+_ATPase"/>
</dbReference>
<evidence type="ECO:0000256" key="3">
    <source>
        <dbReference type="ARBA" id="ARBA00022741"/>
    </source>
</evidence>
<dbReference type="SMART" id="SM00382">
    <property type="entry name" value="AAA"/>
    <property type="match status" value="1"/>
</dbReference>
<feature type="domain" description="ABC transporter" evidence="6">
    <location>
        <begin position="11"/>
        <end position="243"/>
    </location>
</feature>
<dbReference type="GO" id="GO:0015658">
    <property type="term" value="F:branched-chain amino acid transmembrane transporter activity"/>
    <property type="evidence" value="ECO:0007669"/>
    <property type="project" value="TreeGrafter"/>
</dbReference>
<dbReference type="SUPFAM" id="SSF52540">
    <property type="entry name" value="P-loop containing nucleoside triphosphate hydrolases"/>
    <property type="match status" value="1"/>
</dbReference>
<dbReference type="RefSeq" id="WP_134762248.1">
    <property type="nucleotide sequence ID" value="NZ_SOZD01000003.1"/>
</dbReference>
<accession>A0A4Y8RLZ8</accession>
<comment type="similarity">
    <text evidence="1">Belongs to the ABC transporter superfamily.</text>
</comment>
<proteinExistence type="inferred from homology"/>
<evidence type="ECO:0000256" key="5">
    <source>
        <dbReference type="ARBA" id="ARBA00022970"/>
    </source>
</evidence>
<dbReference type="AlphaFoldDB" id="A0A4Y8RLZ8"/>
<dbReference type="PROSITE" id="PS50893">
    <property type="entry name" value="ABC_TRANSPORTER_2"/>
    <property type="match status" value="1"/>
</dbReference>
<keyword evidence="8" id="KW-1185">Reference proteome</keyword>
<evidence type="ECO:0000313" key="8">
    <source>
        <dbReference type="Proteomes" id="UP000298179"/>
    </source>
</evidence>
<keyword evidence="5" id="KW-0029">Amino-acid transport</keyword>